<feature type="domain" description="Cupin type-2" evidence="1">
    <location>
        <begin position="62"/>
        <end position="124"/>
    </location>
</feature>
<dbReference type="AlphaFoldDB" id="A0A561BAE0"/>
<evidence type="ECO:0000313" key="2">
    <source>
        <dbReference type="EMBL" id="TWD75874.1"/>
    </source>
</evidence>
<evidence type="ECO:0000313" key="3">
    <source>
        <dbReference type="Proteomes" id="UP000319722"/>
    </source>
</evidence>
<organism evidence="2 3">
    <name type="scientific">Variovorax beijingensis</name>
    <dbReference type="NCBI Taxonomy" id="2496117"/>
    <lineage>
        <taxon>Bacteria</taxon>
        <taxon>Pseudomonadati</taxon>
        <taxon>Pseudomonadota</taxon>
        <taxon>Betaproteobacteria</taxon>
        <taxon>Burkholderiales</taxon>
        <taxon>Comamonadaceae</taxon>
        <taxon>Variovorax</taxon>
    </lineage>
</organism>
<evidence type="ECO:0000259" key="1">
    <source>
        <dbReference type="Pfam" id="PF07883"/>
    </source>
</evidence>
<dbReference type="GO" id="GO:0016853">
    <property type="term" value="F:isomerase activity"/>
    <property type="evidence" value="ECO:0007669"/>
    <property type="project" value="UniProtKB-KW"/>
</dbReference>
<dbReference type="CDD" id="cd06980">
    <property type="entry name" value="cupin_bxe_c0505"/>
    <property type="match status" value="1"/>
</dbReference>
<protein>
    <submittedName>
        <fullName evidence="2">Mannose-6-phosphate isomerase-like protein (Cupin superfamily)</fullName>
    </submittedName>
</protein>
<reference evidence="2 3" key="1">
    <citation type="submission" date="2019-06" db="EMBL/GenBank/DDBJ databases">
        <title>Sorghum-associated microbial communities from plants grown in Nebraska, USA.</title>
        <authorList>
            <person name="Schachtman D."/>
        </authorList>
    </citation>
    <scope>NUCLEOTIDE SEQUENCE [LARGE SCALE GENOMIC DNA]</scope>
    <source>
        <strain evidence="2 3">T529</strain>
    </source>
</reference>
<dbReference type="InterPro" id="IPR011051">
    <property type="entry name" value="RmlC_Cupin_sf"/>
</dbReference>
<dbReference type="RefSeq" id="WP_145747191.1">
    <property type="nucleotide sequence ID" value="NZ_VIVL01000015.1"/>
</dbReference>
<comment type="caution">
    <text evidence="2">The sequence shown here is derived from an EMBL/GenBank/DDBJ whole genome shotgun (WGS) entry which is preliminary data.</text>
</comment>
<dbReference type="EMBL" id="VIVL01000015">
    <property type="protein sequence ID" value="TWD75874.1"/>
    <property type="molecule type" value="Genomic_DNA"/>
</dbReference>
<dbReference type="OrthoDB" id="6920500at2"/>
<dbReference type="SUPFAM" id="SSF51182">
    <property type="entry name" value="RmlC-like cupins"/>
    <property type="match status" value="1"/>
</dbReference>
<accession>A0A561BAE0</accession>
<dbReference type="Proteomes" id="UP000319722">
    <property type="component" value="Unassembled WGS sequence"/>
</dbReference>
<dbReference type="Pfam" id="PF07883">
    <property type="entry name" value="Cupin_2"/>
    <property type="match status" value="1"/>
</dbReference>
<keyword evidence="2" id="KW-0413">Isomerase</keyword>
<name>A0A561BAE0_9BURK</name>
<dbReference type="InterPro" id="IPR013096">
    <property type="entry name" value="Cupin_2"/>
</dbReference>
<proteinExistence type="predicted"/>
<gene>
    <name evidence="2" type="ORF">FB547_11587</name>
</gene>
<sequence length="150" mass="16640">MSKTARYQGPLPLDQAKSKFVLTPLEDSRFHRDGPRANVEYRDLGMAEASGGRISAKHIRAVQPFDKETGWHWHDMTAHFVYVLKGWVEFRFDGMPEPVTVVAGSCLSQPAGVAHNVIRQSDDLELIEINTPADYVTVECSGLPSARTAS</sequence>
<dbReference type="InterPro" id="IPR014710">
    <property type="entry name" value="RmlC-like_jellyroll"/>
</dbReference>
<dbReference type="Gene3D" id="2.60.120.10">
    <property type="entry name" value="Jelly Rolls"/>
    <property type="match status" value="1"/>
</dbReference>